<keyword evidence="12" id="KW-1185">Reference proteome</keyword>
<keyword evidence="6" id="KW-0520">NAD</keyword>
<dbReference type="EMBL" id="KZ825750">
    <property type="protein sequence ID" value="PYI24870.1"/>
    <property type="molecule type" value="Genomic_DNA"/>
</dbReference>
<evidence type="ECO:0000256" key="2">
    <source>
        <dbReference type="ARBA" id="ARBA00006013"/>
    </source>
</evidence>
<dbReference type="InterPro" id="IPR013328">
    <property type="entry name" value="6PGD_dom2"/>
</dbReference>
<evidence type="ECO:0000256" key="1">
    <source>
        <dbReference type="ARBA" id="ARBA00005109"/>
    </source>
</evidence>
<dbReference type="InterPro" id="IPR036291">
    <property type="entry name" value="NAD(P)-bd_dom_sf"/>
</dbReference>
<reference evidence="11 12" key="1">
    <citation type="submission" date="2018-02" db="EMBL/GenBank/DDBJ databases">
        <title>The genomes of Aspergillus section Nigri reveals drivers in fungal speciation.</title>
        <authorList>
            <consortium name="DOE Joint Genome Institute"/>
            <person name="Vesth T.C."/>
            <person name="Nybo J."/>
            <person name="Theobald S."/>
            <person name="Brandl J."/>
            <person name="Frisvad J.C."/>
            <person name="Nielsen K.F."/>
            <person name="Lyhne E.K."/>
            <person name="Kogle M.E."/>
            <person name="Kuo A."/>
            <person name="Riley R."/>
            <person name="Clum A."/>
            <person name="Nolan M."/>
            <person name="Lipzen A."/>
            <person name="Salamov A."/>
            <person name="Henrissat B."/>
            <person name="Wiebenga A."/>
            <person name="De vries R.P."/>
            <person name="Grigoriev I.V."/>
            <person name="Mortensen U.H."/>
            <person name="Andersen M.R."/>
            <person name="Baker S.E."/>
        </authorList>
    </citation>
    <scope>NUCLEOTIDE SEQUENCE [LARGE SCALE GENOMIC DNA]</scope>
    <source>
        <strain evidence="11 12">CBS 114.80</strain>
    </source>
</reference>
<feature type="domain" description="6-phosphogluconate dehydrogenase NADP-binding" evidence="9">
    <location>
        <begin position="1"/>
        <end position="104"/>
    </location>
</feature>
<dbReference type="GO" id="GO:0051287">
    <property type="term" value="F:NAD binding"/>
    <property type="evidence" value="ECO:0007669"/>
    <property type="project" value="InterPro"/>
</dbReference>
<dbReference type="Gene3D" id="1.10.1040.10">
    <property type="entry name" value="N-(1-d-carboxylethyl)-l-norvaline Dehydrogenase, domain 2"/>
    <property type="match status" value="1"/>
</dbReference>
<dbReference type="InterPro" id="IPR015815">
    <property type="entry name" value="HIBADH-related"/>
</dbReference>
<evidence type="ECO:0000256" key="8">
    <source>
        <dbReference type="PIRSR" id="PIRSR000103-1"/>
    </source>
</evidence>
<organism evidence="11 12">
    <name type="scientific">Aspergillus indologenus CBS 114.80</name>
    <dbReference type="NCBI Taxonomy" id="1450541"/>
    <lineage>
        <taxon>Eukaryota</taxon>
        <taxon>Fungi</taxon>
        <taxon>Dikarya</taxon>
        <taxon>Ascomycota</taxon>
        <taxon>Pezizomycotina</taxon>
        <taxon>Eurotiomycetes</taxon>
        <taxon>Eurotiomycetidae</taxon>
        <taxon>Eurotiales</taxon>
        <taxon>Aspergillaceae</taxon>
        <taxon>Aspergillus</taxon>
        <taxon>Aspergillus subgen. Circumdati</taxon>
    </lineage>
</organism>
<dbReference type="AlphaFoldDB" id="A0A2V5I8N7"/>
<comment type="similarity">
    <text evidence="2">Belongs to the HIBADH-related family. 3-hydroxyisobutyrate dehydrogenase subfamily.</text>
</comment>
<dbReference type="SUPFAM" id="SSF51735">
    <property type="entry name" value="NAD(P)-binding Rossmann-fold domains"/>
    <property type="match status" value="1"/>
</dbReference>
<name>A0A2V5I8N7_9EURO</name>
<gene>
    <name evidence="11" type="ORF">BP00DRAFT_462277</name>
</gene>
<evidence type="ECO:0000313" key="12">
    <source>
        <dbReference type="Proteomes" id="UP000248817"/>
    </source>
</evidence>
<dbReference type="InterPro" id="IPR006115">
    <property type="entry name" value="6PGDH_NADP-bd"/>
</dbReference>
<proteinExistence type="inferred from homology"/>
<dbReference type="Proteomes" id="UP000248817">
    <property type="component" value="Unassembled WGS sequence"/>
</dbReference>
<dbReference type="PANTHER" id="PTHR22981:SF81">
    <property type="entry name" value="DEHYDROGENASE, PUTATIVE-RELATED"/>
    <property type="match status" value="1"/>
</dbReference>
<evidence type="ECO:0000259" key="9">
    <source>
        <dbReference type="Pfam" id="PF03446"/>
    </source>
</evidence>
<protein>
    <recommendedName>
        <fullName evidence="3">3-hydroxyisobutyrate dehydrogenase</fullName>
        <ecNumber evidence="3">1.1.1.31</ecNumber>
    </recommendedName>
</protein>
<evidence type="ECO:0000256" key="4">
    <source>
        <dbReference type="ARBA" id="ARBA00022456"/>
    </source>
</evidence>
<evidence type="ECO:0000259" key="10">
    <source>
        <dbReference type="Pfam" id="PF14833"/>
    </source>
</evidence>
<dbReference type="GO" id="GO:0006574">
    <property type="term" value="P:L-valine catabolic process"/>
    <property type="evidence" value="ECO:0007669"/>
    <property type="project" value="TreeGrafter"/>
</dbReference>
<dbReference type="EC" id="1.1.1.31" evidence="3"/>
<evidence type="ECO:0000256" key="5">
    <source>
        <dbReference type="ARBA" id="ARBA00023002"/>
    </source>
</evidence>
<dbReference type="Pfam" id="PF03446">
    <property type="entry name" value="NAD_binding_2"/>
    <property type="match status" value="1"/>
</dbReference>
<evidence type="ECO:0000256" key="3">
    <source>
        <dbReference type="ARBA" id="ARBA00012991"/>
    </source>
</evidence>
<feature type="domain" description="3-hydroxyisobutyrate dehydrogenase-like NAD-binding" evidence="10">
    <location>
        <begin position="110"/>
        <end position="231"/>
    </location>
</feature>
<evidence type="ECO:0000256" key="6">
    <source>
        <dbReference type="ARBA" id="ARBA00023027"/>
    </source>
</evidence>
<dbReference type="InterPro" id="IPR029154">
    <property type="entry name" value="HIBADH-like_NADP-bd"/>
</dbReference>
<dbReference type="Gene3D" id="3.40.50.720">
    <property type="entry name" value="NAD(P)-binding Rossmann-like Domain"/>
    <property type="match status" value="1"/>
</dbReference>
<feature type="active site" evidence="8">
    <location>
        <position position="114"/>
    </location>
</feature>
<dbReference type="GO" id="GO:0008442">
    <property type="term" value="F:3-hydroxyisobutyrate dehydrogenase activity"/>
    <property type="evidence" value="ECO:0007669"/>
    <property type="project" value="UniProtKB-EC"/>
</dbReference>
<dbReference type="FunFam" id="1.10.1040.10:FF:000006">
    <property type="entry name" value="3-hydroxyisobutyrate dehydrogenase"/>
    <property type="match status" value="1"/>
</dbReference>
<dbReference type="GO" id="GO:0050661">
    <property type="term" value="F:NADP binding"/>
    <property type="evidence" value="ECO:0007669"/>
    <property type="project" value="InterPro"/>
</dbReference>
<dbReference type="Pfam" id="PF14833">
    <property type="entry name" value="NAD_binding_11"/>
    <property type="match status" value="1"/>
</dbReference>
<evidence type="ECO:0000313" key="11">
    <source>
        <dbReference type="EMBL" id="PYI24870.1"/>
    </source>
</evidence>
<comment type="catalytic activity">
    <reaction evidence="7">
        <text>3-hydroxy-2-methylpropanoate + NAD(+) = 2-methyl-3-oxopropanoate + NADH + H(+)</text>
        <dbReference type="Rhea" id="RHEA:17681"/>
        <dbReference type="ChEBI" id="CHEBI:11805"/>
        <dbReference type="ChEBI" id="CHEBI:15378"/>
        <dbReference type="ChEBI" id="CHEBI:57540"/>
        <dbReference type="ChEBI" id="CHEBI:57700"/>
        <dbReference type="ChEBI" id="CHEBI:57945"/>
        <dbReference type="EC" id="1.1.1.31"/>
    </reaction>
</comment>
<dbReference type="InterPro" id="IPR008927">
    <property type="entry name" value="6-PGluconate_DH-like_C_sf"/>
</dbReference>
<dbReference type="PANTHER" id="PTHR22981">
    <property type="entry name" value="3-HYDROXYISOBUTYRATE DEHYDROGENASE-RELATED"/>
    <property type="match status" value="1"/>
</dbReference>
<dbReference type="SUPFAM" id="SSF48179">
    <property type="entry name" value="6-phosphogluconate dehydrogenase C-terminal domain-like"/>
    <property type="match status" value="1"/>
</dbReference>
<dbReference type="PIRSF" id="PIRSF000103">
    <property type="entry name" value="HIBADH"/>
    <property type="match status" value="1"/>
</dbReference>
<keyword evidence="5" id="KW-0560">Oxidoreductase</keyword>
<keyword evidence="4" id="KW-0101">Branched-chain amino acid catabolism</keyword>
<dbReference type="GO" id="GO:0005739">
    <property type="term" value="C:mitochondrion"/>
    <property type="evidence" value="ECO:0007669"/>
    <property type="project" value="TreeGrafter"/>
</dbReference>
<comment type="pathway">
    <text evidence="1">Amino-acid degradation; L-valine degradation.</text>
</comment>
<accession>A0A2V5I8N7</accession>
<sequence length="273" mass="28922">MVPEGRHVEDVYLNPATGVLSAPALRAQILIDCSTVDIAAAQRVQAAVRARAAQLSLYDAPVSGGSLGAAAGTLTVMLGCRLDEPHLPLLRDVLSVVAATVVPCGGPTMGLTAKLCNNYCSGLIALATAEALDIGIKAGMDPTLLARVFATSTAQSTINDIWNPVPGVCPDAPASRDYAGGFKVQLMHKDFRLAVELAQRVGARPPLADSGLRVYCAASEDDRCRDRDSRVVFRYIGGDEDWMEKLGVKTDRGRIPANAPAVARVDDFRRTSH</sequence>
<evidence type="ECO:0000256" key="7">
    <source>
        <dbReference type="ARBA" id="ARBA00049197"/>
    </source>
</evidence>